<dbReference type="Proteomes" id="UP001145742">
    <property type="component" value="Unassembled WGS sequence"/>
</dbReference>
<dbReference type="EMBL" id="WHWB01034096">
    <property type="protein sequence ID" value="KAJ7413933.1"/>
    <property type="molecule type" value="Genomic_DNA"/>
</dbReference>
<evidence type="ECO:0000313" key="1">
    <source>
        <dbReference type="EMBL" id="KAJ7413933.1"/>
    </source>
</evidence>
<name>A0ABQ9D8F0_9PASS</name>
<evidence type="ECO:0000313" key="2">
    <source>
        <dbReference type="Proteomes" id="UP001145742"/>
    </source>
</evidence>
<organism evidence="1 2">
    <name type="scientific">Willisornis vidua</name>
    <name type="common">Xingu scale-backed antbird</name>
    <dbReference type="NCBI Taxonomy" id="1566151"/>
    <lineage>
        <taxon>Eukaryota</taxon>
        <taxon>Metazoa</taxon>
        <taxon>Chordata</taxon>
        <taxon>Craniata</taxon>
        <taxon>Vertebrata</taxon>
        <taxon>Euteleostomi</taxon>
        <taxon>Archelosauria</taxon>
        <taxon>Archosauria</taxon>
        <taxon>Dinosauria</taxon>
        <taxon>Saurischia</taxon>
        <taxon>Theropoda</taxon>
        <taxon>Coelurosauria</taxon>
        <taxon>Aves</taxon>
        <taxon>Neognathae</taxon>
        <taxon>Neoaves</taxon>
        <taxon>Telluraves</taxon>
        <taxon>Australaves</taxon>
        <taxon>Passeriformes</taxon>
        <taxon>Thamnophilidae</taxon>
        <taxon>Willisornis</taxon>
    </lineage>
</organism>
<keyword evidence="2" id="KW-1185">Reference proteome</keyword>
<protein>
    <submittedName>
        <fullName evidence="1">Rna-directed dna polymerase from mobile element jockey-like</fullName>
    </submittedName>
</protein>
<proteinExistence type="predicted"/>
<sequence>MVPQPLQGPQWGKCIPEDPRLEQRKLVFPCSPFQMSTLLETCFLSKLADDTKLRGVTNTPEDCTVLQKDLNRLKRWAGKSCLRFHKGKCRVLHLGRSNPFYQDRLVTNLQESSSVEKDLGVLVDNKLSVSQQ</sequence>
<gene>
    <name evidence="1" type="ORF">WISP_87599</name>
</gene>
<accession>A0ABQ9D8F0</accession>
<reference evidence="1" key="1">
    <citation type="submission" date="2019-10" db="EMBL/GenBank/DDBJ databases">
        <authorList>
            <person name="Soares A.E.R."/>
            <person name="Aleixo A."/>
            <person name="Schneider P."/>
            <person name="Miyaki C.Y."/>
            <person name="Schneider M.P."/>
            <person name="Mello C."/>
            <person name="Vasconcelos A.T.R."/>
        </authorList>
    </citation>
    <scope>NUCLEOTIDE SEQUENCE</scope>
    <source>
        <tissue evidence="1">Muscle</tissue>
    </source>
</reference>
<dbReference type="PANTHER" id="PTHR33332">
    <property type="entry name" value="REVERSE TRANSCRIPTASE DOMAIN-CONTAINING PROTEIN"/>
    <property type="match status" value="1"/>
</dbReference>
<comment type="caution">
    <text evidence="1">The sequence shown here is derived from an EMBL/GenBank/DDBJ whole genome shotgun (WGS) entry which is preliminary data.</text>
</comment>